<dbReference type="EMBL" id="PEBI01000003">
    <property type="protein sequence ID" value="PJM72950.1"/>
    <property type="molecule type" value="Genomic_DNA"/>
</dbReference>
<dbReference type="AlphaFoldDB" id="A0A2M9H812"/>
<feature type="transmembrane region" description="Helical" evidence="1">
    <location>
        <begin position="12"/>
        <end position="32"/>
    </location>
</feature>
<dbReference type="OrthoDB" id="3233528at2"/>
<proteinExistence type="predicted"/>
<evidence type="ECO:0000313" key="2">
    <source>
        <dbReference type="EMBL" id="PJM72950.1"/>
    </source>
</evidence>
<evidence type="ECO:0000313" key="3">
    <source>
        <dbReference type="Proteomes" id="UP000229095"/>
    </source>
</evidence>
<comment type="caution">
    <text evidence="2">The sequence shown here is derived from an EMBL/GenBank/DDBJ whole genome shotgun (WGS) entry which is preliminary data.</text>
</comment>
<dbReference type="RefSeq" id="WP_100511053.1">
    <property type="nucleotide sequence ID" value="NZ_PEBI01000003.1"/>
</dbReference>
<organism evidence="2 3">
    <name type="scientific">Bifidobacterium primatium</name>
    <dbReference type="NCBI Taxonomy" id="2045438"/>
    <lineage>
        <taxon>Bacteria</taxon>
        <taxon>Bacillati</taxon>
        <taxon>Actinomycetota</taxon>
        <taxon>Actinomycetes</taxon>
        <taxon>Bifidobacteriales</taxon>
        <taxon>Bifidobacteriaceae</taxon>
        <taxon>Bifidobacterium</taxon>
    </lineage>
</organism>
<dbReference type="Proteomes" id="UP000229095">
    <property type="component" value="Unassembled WGS sequence"/>
</dbReference>
<name>A0A2M9H812_9BIFI</name>
<feature type="transmembrane region" description="Helical" evidence="1">
    <location>
        <begin position="44"/>
        <end position="67"/>
    </location>
</feature>
<keyword evidence="3" id="KW-1185">Reference proteome</keyword>
<feature type="transmembrane region" description="Helical" evidence="1">
    <location>
        <begin position="87"/>
        <end position="105"/>
    </location>
</feature>
<reference evidence="2 3" key="1">
    <citation type="submission" date="2017-10" db="EMBL/GenBank/DDBJ databases">
        <title>Draft genome sequences of strains TRE 1, TRE 9, TRE H and TRI 7, isolated from tamarins, belonging to four potential novel Bifidobacterium species.</title>
        <authorList>
            <person name="Mattarelli P."/>
            <person name="Modesto M."/>
            <person name="Puglisi E."/>
            <person name="Morelli L."/>
            <person name="Spezio C."/>
            <person name="Bonetti A."/>
            <person name="Sandri C."/>
        </authorList>
    </citation>
    <scope>NUCLEOTIDE SEQUENCE [LARGE SCALE GENOMIC DNA]</scope>
    <source>
        <strain evidence="3">TRE1</strain>
    </source>
</reference>
<keyword evidence="1" id="KW-1133">Transmembrane helix</keyword>
<sequence>MGYLLIIDMLPTYGLLFYVLVSVCVFVLLHGLRKTSLDRRRIRFVMAAALVVSWICALFTALVYAMATPASQPDMADFYVMYRPASLGVLLVLFLAQVGYGIRAIRR</sequence>
<evidence type="ECO:0000256" key="1">
    <source>
        <dbReference type="SAM" id="Phobius"/>
    </source>
</evidence>
<keyword evidence="1" id="KW-0472">Membrane</keyword>
<gene>
    <name evidence="2" type="ORF">CS006_06750</name>
</gene>
<protein>
    <submittedName>
        <fullName evidence="2">Uncharacterized protein</fullName>
    </submittedName>
</protein>
<keyword evidence="1" id="KW-0812">Transmembrane</keyword>
<accession>A0A2M9H812</accession>